<dbReference type="InterPro" id="IPR029058">
    <property type="entry name" value="AB_hydrolase_fold"/>
</dbReference>
<dbReference type="SUPFAM" id="SSF53474">
    <property type="entry name" value="alpha/beta-Hydrolases"/>
    <property type="match status" value="1"/>
</dbReference>
<evidence type="ECO:0000313" key="2">
    <source>
        <dbReference type="Proteomes" id="UP000515908"/>
    </source>
</evidence>
<dbReference type="Proteomes" id="UP000515908">
    <property type="component" value="Chromosome 09"/>
</dbReference>
<dbReference type="Gene3D" id="3.40.50.1820">
    <property type="entry name" value="alpha/beta hydrolase"/>
    <property type="match status" value="1"/>
</dbReference>
<protein>
    <recommendedName>
        <fullName evidence="3">Alpha/beta hydrolase family</fullName>
    </recommendedName>
</protein>
<dbReference type="EMBL" id="LR877153">
    <property type="protein sequence ID" value="CAD2217746.1"/>
    <property type="molecule type" value="Genomic_DNA"/>
</dbReference>
<dbReference type="VEuPathDB" id="TriTrypDB:ADEAN_000522600"/>
<dbReference type="AlphaFoldDB" id="A0A7G2CD42"/>
<keyword evidence="2" id="KW-1185">Reference proteome</keyword>
<reference evidence="1 2" key="1">
    <citation type="submission" date="2020-08" db="EMBL/GenBank/DDBJ databases">
        <authorList>
            <person name="Newling K."/>
            <person name="Davey J."/>
            <person name="Forrester S."/>
        </authorList>
    </citation>
    <scope>NUCLEOTIDE SEQUENCE [LARGE SCALE GENOMIC DNA]</scope>
    <source>
        <strain evidence="2">Crithidia deanei Carvalho (ATCC PRA-265)</strain>
    </source>
</reference>
<organism evidence="1 2">
    <name type="scientific">Angomonas deanei</name>
    <dbReference type="NCBI Taxonomy" id="59799"/>
    <lineage>
        <taxon>Eukaryota</taxon>
        <taxon>Discoba</taxon>
        <taxon>Euglenozoa</taxon>
        <taxon>Kinetoplastea</taxon>
        <taxon>Metakinetoplastina</taxon>
        <taxon>Trypanosomatida</taxon>
        <taxon>Trypanosomatidae</taxon>
        <taxon>Strigomonadinae</taxon>
        <taxon>Angomonas</taxon>
    </lineage>
</organism>
<evidence type="ECO:0008006" key="3">
    <source>
        <dbReference type="Google" id="ProtNLM"/>
    </source>
</evidence>
<accession>A0A7G2CD42</accession>
<evidence type="ECO:0000313" key="1">
    <source>
        <dbReference type="EMBL" id="CAD2217746.1"/>
    </source>
</evidence>
<proteinExistence type="predicted"/>
<name>A0A7G2CD42_9TRYP</name>
<gene>
    <name evidence="1" type="ORF">ADEAN_000522600</name>
</gene>
<sequence>MFPRRTPYENNPPLRDNILSIGFPGITSSRAQLSRYVGEEGVTVLYNWSDVYQLQGEGPIDGEPTLYMEDKDKNRNHGRSKLSVLYYAIKALWTGKVYEDSVEDEKMTSDKKQDHTPVGVADPVQYVNESNKFDTGEASPPPLYRATCRVGVRLLHNLLPSPEVQEMVHLHRWRQVWDLLSNPIHLLLVIKEILTSLYFSVTPMQFCYSEPGRTNMGGVRDQQLYQREVRRAVHLIEQEVQEGKKKRHLVLFGVSRGAATCFYASMKLPPKLASYVSLVMVEAPFDSLQHVLETSSWMPNFLYWFFTNFCNYRGSAEELASYTFDVHNVHLRCPVAFVISLRDRRVPNENTQVLIDTVRNALVPHVIPAVEVLVLKHSRHPCMPVGHKEDQDAYAAFVERLYDTYCP</sequence>